<keyword evidence="7" id="KW-0479">Metal-binding</keyword>
<dbReference type="FunFam" id="3.30.40.10:FF:000187">
    <property type="entry name" value="E3 ubiquitin-protein ligase ATL6"/>
    <property type="match status" value="1"/>
</dbReference>
<feature type="domain" description="RING-type" evidence="17">
    <location>
        <begin position="113"/>
        <end position="155"/>
    </location>
</feature>
<comment type="catalytic activity">
    <reaction evidence="1">
        <text>S-ubiquitinyl-[E2 ubiquitin-conjugating enzyme]-L-cysteine + [acceptor protein]-L-lysine = [E2 ubiquitin-conjugating enzyme]-L-cysteine + N(6)-ubiquitinyl-[acceptor protein]-L-lysine.</text>
        <dbReference type="EC" id="2.3.2.27"/>
    </reaction>
</comment>
<comment type="caution">
    <text evidence="18">The sequence shown here is derived from an EMBL/GenBank/DDBJ whole genome shotgun (WGS) entry which is preliminary data.</text>
</comment>
<evidence type="ECO:0000256" key="1">
    <source>
        <dbReference type="ARBA" id="ARBA00000900"/>
    </source>
</evidence>
<evidence type="ECO:0000256" key="10">
    <source>
        <dbReference type="ARBA" id="ARBA00022833"/>
    </source>
</evidence>
<keyword evidence="10" id="KW-0862">Zinc</keyword>
<dbReference type="InterPro" id="IPR052788">
    <property type="entry name" value="RING-type_E3_ligase_ATL"/>
</dbReference>
<dbReference type="InterPro" id="IPR013083">
    <property type="entry name" value="Znf_RING/FYVE/PHD"/>
</dbReference>
<evidence type="ECO:0000256" key="11">
    <source>
        <dbReference type="ARBA" id="ARBA00022989"/>
    </source>
</evidence>
<keyword evidence="11 16" id="KW-1133">Transmembrane helix</keyword>
<dbReference type="Proteomes" id="UP001159364">
    <property type="component" value="Linkage Group LG03"/>
</dbReference>
<dbReference type="SUPFAM" id="SSF57850">
    <property type="entry name" value="RING/U-box"/>
    <property type="match status" value="1"/>
</dbReference>
<evidence type="ECO:0000256" key="5">
    <source>
        <dbReference type="ARBA" id="ARBA00022679"/>
    </source>
</evidence>
<evidence type="ECO:0000256" key="16">
    <source>
        <dbReference type="SAM" id="Phobius"/>
    </source>
</evidence>
<keyword evidence="5" id="KW-0808">Transferase</keyword>
<evidence type="ECO:0000256" key="15">
    <source>
        <dbReference type="SAM" id="MobiDB-lite"/>
    </source>
</evidence>
<keyword evidence="19" id="KW-1185">Reference proteome</keyword>
<evidence type="ECO:0000256" key="14">
    <source>
        <dbReference type="PROSITE-ProRule" id="PRU00175"/>
    </source>
</evidence>
<evidence type="ECO:0000256" key="4">
    <source>
        <dbReference type="ARBA" id="ARBA00012483"/>
    </source>
</evidence>
<comment type="subcellular location">
    <subcellularLocation>
        <location evidence="2">Membrane</location>
        <topology evidence="2">Single-pass membrane protein</topology>
    </subcellularLocation>
</comment>
<dbReference type="PANTHER" id="PTHR45798">
    <property type="entry name" value="RING-H2 FINGER PROTEIN ATL61-RELATED-RELATED"/>
    <property type="match status" value="1"/>
</dbReference>
<dbReference type="PROSITE" id="PS50089">
    <property type="entry name" value="ZF_RING_2"/>
    <property type="match status" value="1"/>
</dbReference>
<dbReference type="PANTHER" id="PTHR45798:SF101">
    <property type="entry name" value="RING-H2 FINGER PROTEIN ATL8-RELATED"/>
    <property type="match status" value="1"/>
</dbReference>
<dbReference type="EC" id="2.3.2.27" evidence="4"/>
<evidence type="ECO:0000256" key="12">
    <source>
        <dbReference type="ARBA" id="ARBA00023136"/>
    </source>
</evidence>
<dbReference type="GO" id="GO:0016020">
    <property type="term" value="C:membrane"/>
    <property type="evidence" value="ECO:0007669"/>
    <property type="project" value="UniProtKB-SubCell"/>
</dbReference>
<comment type="pathway">
    <text evidence="3">Protein modification; protein ubiquitination.</text>
</comment>
<evidence type="ECO:0000256" key="13">
    <source>
        <dbReference type="ARBA" id="ARBA00024209"/>
    </source>
</evidence>
<evidence type="ECO:0000256" key="2">
    <source>
        <dbReference type="ARBA" id="ARBA00004167"/>
    </source>
</evidence>
<protein>
    <recommendedName>
        <fullName evidence="4">RING-type E3 ubiquitin transferase</fullName>
        <ecNumber evidence="4">2.3.2.27</ecNumber>
    </recommendedName>
</protein>
<evidence type="ECO:0000256" key="7">
    <source>
        <dbReference type="ARBA" id="ARBA00022723"/>
    </source>
</evidence>
<feature type="transmembrane region" description="Helical" evidence="16">
    <location>
        <begin position="32"/>
        <end position="53"/>
    </location>
</feature>
<keyword evidence="12 16" id="KW-0472">Membrane</keyword>
<reference evidence="18 19" key="1">
    <citation type="submission" date="2021-09" db="EMBL/GenBank/DDBJ databases">
        <title>Genomic insights and catalytic innovation underlie evolution of tropane alkaloids biosynthesis.</title>
        <authorList>
            <person name="Wang Y.-J."/>
            <person name="Tian T."/>
            <person name="Huang J.-P."/>
            <person name="Huang S.-X."/>
        </authorList>
    </citation>
    <scope>NUCLEOTIDE SEQUENCE [LARGE SCALE GENOMIC DNA]</scope>
    <source>
        <strain evidence="18">KIB-2018</strain>
        <tissue evidence="18">Leaf</tissue>
    </source>
</reference>
<feature type="compositionally biased region" description="Polar residues" evidence="15">
    <location>
        <begin position="8"/>
        <end position="17"/>
    </location>
</feature>
<keyword evidence="6 16" id="KW-0812">Transmembrane</keyword>
<name>A0AAV8TVU5_9ROSI</name>
<dbReference type="Gene3D" id="3.30.40.10">
    <property type="entry name" value="Zinc/RING finger domain, C3HC4 (zinc finger)"/>
    <property type="match status" value="1"/>
</dbReference>
<keyword evidence="8 14" id="KW-0863">Zinc-finger</keyword>
<sequence length="216" mass="23333">MTRFRVLESNSSMQTRTKIAEPPEAANVESDMVIIMAALISALICMVGMITVIRCSRVRNHGSSSSGLSSSQQQHASANKGLKKKILKSLPKYTYSKSIKATDKEANFQWTECAICLAEFVEGEEVRVLPGCGHTFHVSCIDVWLESHSSCPSCRQILAVVSRCQKCGHFPAISSSSGGGNGTVMAESDRAALNVKEEASSVNLNIHASHDISFLP</sequence>
<dbReference type="CDD" id="cd16461">
    <property type="entry name" value="RING-H2_EL5-like"/>
    <property type="match status" value="1"/>
</dbReference>
<dbReference type="GO" id="GO:0008270">
    <property type="term" value="F:zinc ion binding"/>
    <property type="evidence" value="ECO:0007669"/>
    <property type="project" value="UniProtKB-KW"/>
</dbReference>
<evidence type="ECO:0000256" key="8">
    <source>
        <dbReference type="ARBA" id="ARBA00022771"/>
    </source>
</evidence>
<dbReference type="AlphaFoldDB" id="A0AAV8TVU5"/>
<evidence type="ECO:0000313" key="18">
    <source>
        <dbReference type="EMBL" id="KAJ8771117.1"/>
    </source>
</evidence>
<feature type="region of interest" description="Disordered" evidence="15">
    <location>
        <begin position="1"/>
        <end position="22"/>
    </location>
</feature>
<dbReference type="SMART" id="SM00184">
    <property type="entry name" value="RING"/>
    <property type="match status" value="1"/>
</dbReference>
<accession>A0AAV8TVU5</accession>
<keyword evidence="9" id="KW-0833">Ubl conjugation pathway</keyword>
<dbReference type="GO" id="GO:0061630">
    <property type="term" value="F:ubiquitin protein ligase activity"/>
    <property type="evidence" value="ECO:0007669"/>
    <property type="project" value="UniProtKB-EC"/>
</dbReference>
<organism evidence="18 19">
    <name type="scientific">Erythroxylum novogranatense</name>
    <dbReference type="NCBI Taxonomy" id="1862640"/>
    <lineage>
        <taxon>Eukaryota</taxon>
        <taxon>Viridiplantae</taxon>
        <taxon>Streptophyta</taxon>
        <taxon>Embryophyta</taxon>
        <taxon>Tracheophyta</taxon>
        <taxon>Spermatophyta</taxon>
        <taxon>Magnoliopsida</taxon>
        <taxon>eudicotyledons</taxon>
        <taxon>Gunneridae</taxon>
        <taxon>Pentapetalae</taxon>
        <taxon>rosids</taxon>
        <taxon>fabids</taxon>
        <taxon>Malpighiales</taxon>
        <taxon>Erythroxylaceae</taxon>
        <taxon>Erythroxylum</taxon>
    </lineage>
</organism>
<dbReference type="InterPro" id="IPR001841">
    <property type="entry name" value="Znf_RING"/>
</dbReference>
<proteinExistence type="inferred from homology"/>
<dbReference type="EMBL" id="JAIWQS010000003">
    <property type="protein sequence ID" value="KAJ8771117.1"/>
    <property type="molecule type" value="Genomic_DNA"/>
</dbReference>
<evidence type="ECO:0000256" key="3">
    <source>
        <dbReference type="ARBA" id="ARBA00004906"/>
    </source>
</evidence>
<gene>
    <name evidence="18" type="ORF">K2173_023442</name>
</gene>
<evidence type="ECO:0000256" key="6">
    <source>
        <dbReference type="ARBA" id="ARBA00022692"/>
    </source>
</evidence>
<dbReference type="Pfam" id="PF13639">
    <property type="entry name" value="zf-RING_2"/>
    <property type="match status" value="1"/>
</dbReference>
<evidence type="ECO:0000256" key="9">
    <source>
        <dbReference type="ARBA" id="ARBA00022786"/>
    </source>
</evidence>
<evidence type="ECO:0000313" key="19">
    <source>
        <dbReference type="Proteomes" id="UP001159364"/>
    </source>
</evidence>
<evidence type="ECO:0000259" key="17">
    <source>
        <dbReference type="PROSITE" id="PS50089"/>
    </source>
</evidence>
<comment type="similarity">
    <text evidence="13">Belongs to the RING-type zinc finger family. ATL subfamily.</text>
</comment>